<dbReference type="InterPro" id="IPR001881">
    <property type="entry name" value="EGF-like_Ca-bd_dom"/>
</dbReference>
<dbReference type="SUPFAM" id="SSF57196">
    <property type="entry name" value="EGF/Laminin"/>
    <property type="match status" value="1"/>
</dbReference>
<dbReference type="InterPro" id="IPR001791">
    <property type="entry name" value="Laminin_G"/>
</dbReference>
<dbReference type="InterPro" id="IPR013320">
    <property type="entry name" value="ConA-like_dom_sf"/>
</dbReference>
<feature type="domain" description="Laminin G" evidence="4">
    <location>
        <begin position="36"/>
        <end position="216"/>
    </location>
</feature>
<dbReference type="Pfam" id="PF02210">
    <property type="entry name" value="Laminin_G_2"/>
    <property type="match status" value="1"/>
</dbReference>
<accession>A0A4W5KRD6</accession>
<keyword evidence="2" id="KW-0245">EGF-like domain</keyword>
<evidence type="ECO:0000313" key="6">
    <source>
        <dbReference type="Ensembl" id="ENSHHUP00000019843.1"/>
    </source>
</evidence>
<dbReference type="Ensembl" id="ENSHHUT00000020576.1">
    <property type="protein sequence ID" value="ENSHHUP00000019843.1"/>
    <property type="gene ID" value="ENSHHUG00000012420.1"/>
</dbReference>
<feature type="disulfide bond" evidence="2">
    <location>
        <begin position="263"/>
        <end position="273"/>
    </location>
</feature>
<dbReference type="PROSITE" id="PS50025">
    <property type="entry name" value="LAM_G_DOMAIN"/>
    <property type="match status" value="1"/>
</dbReference>
<dbReference type="SMART" id="SM00282">
    <property type="entry name" value="LamG"/>
    <property type="match status" value="1"/>
</dbReference>
<dbReference type="PANTHER" id="PTHR15036:SF85">
    <property type="entry name" value="SP2353, ISOFORM A"/>
    <property type="match status" value="1"/>
</dbReference>
<proteinExistence type="predicted"/>
<dbReference type="InterPro" id="IPR050372">
    <property type="entry name" value="Neurexin-related_CASP"/>
</dbReference>
<dbReference type="PROSITE" id="PS50026">
    <property type="entry name" value="EGF_3"/>
    <property type="match status" value="2"/>
</dbReference>
<evidence type="ECO:0000256" key="1">
    <source>
        <dbReference type="ARBA" id="ARBA00023157"/>
    </source>
</evidence>
<dbReference type="CDD" id="cd00110">
    <property type="entry name" value="LamG"/>
    <property type="match status" value="1"/>
</dbReference>
<dbReference type="Pfam" id="PF00008">
    <property type="entry name" value="EGF"/>
    <property type="match status" value="1"/>
</dbReference>
<sequence>MGVPVCGARGRCNEQWDSFSCQCGPGYTGIHCEDEVPEFSFNGRSHVQYQVGWSLPARHTSLQLQVRTHAPSGVLLCLLSQEQNEYLRLEMFQGLLAVFYNLGDRPYNLTLPFHRLDNGEWHEVELNRHGKEFTLQLDGGGGRREVTAAPGRSQEIVIDQSVVMLGNSFPSGHNRSFLGCLRDLRLNGRPMPIAKQTSMGSEGLQVVTSQGVSPGCPSDACRKHQCSPPFICMDLWRKHECRCPPGHMMKKNASGKVCVYTLCASRPCRHGTCVAHSPSKYSCHCSEGYRGRHCEVSLALYHNDDNNTLSLSSAFAISICVLAFLGSYMDYVIYYLW</sequence>
<dbReference type="GeneTree" id="ENSGT00940000164020"/>
<dbReference type="SMART" id="SM00179">
    <property type="entry name" value="EGF_CA"/>
    <property type="match status" value="3"/>
</dbReference>
<comment type="caution">
    <text evidence="2">Lacks conserved residue(s) required for the propagation of feature annotation.</text>
</comment>
<reference evidence="6" key="3">
    <citation type="submission" date="2025-09" db="UniProtKB">
        <authorList>
            <consortium name="Ensembl"/>
        </authorList>
    </citation>
    <scope>IDENTIFICATION</scope>
</reference>
<dbReference type="GO" id="GO:0016020">
    <property type="term" value="C:membrane"/>
    <property type="evidence" value="ECO:0007669"/>
    <property type="project" value="UniProtKB-SubCell"/>
</dbReference>
<dbReference type="FunFam" id="2.60.120.200:FF:000215">
    <property type="entry name" value="Si:dkey-22o22.2"/>
    <property type="match status" value="1"/>
</dbReference>
<protein>
    <submittedName>
        <fullName evidence="6">Uncharacterized protein</fullName>
    </submittedName>
</protein>
<dbReference type="InterPro" id="IPR000742">
    <property type="entry name" value="EGF"/>
</dbReference>
<feature type="transmembrane region" description="Helical" evidence="3">
    <location>
        <begin position="314"/>
        <end position="336"/>
    </location>
</feature>
<keyword evidence="3" id="KW-0472">Membrane</keyword>
<dbReference type="Gene3D" id="2.60.120.200">
    <property type="match status" value="1"/>
</dbReference>
<dbReference type="CDD" id="cd00054">
    <property type="entry name" value="EGF_CA"/>
    <property type="match status" value="2"/>
</dbReference>
<name>A0A4W5KRD6_9TELE</name>
<dbReference type="GO" id="GO:0005604">
    <property type="term" value="C:basement membrane"/>
    <property type="evidence" value="ECO:0007669"/>
    <property type="project" value="UniProtKB-ARBA"/>
</dbReference>
<feature type="domain" description="EGF-like" evidence="5">
    <location>
        <begin position="259"/>
        <end position="295"/>
    </location>
</feature>
<keyword evidence="3" id="KW-1133">Transmembrane helix</keyword>
<evidence type="ECO:0000256" key="2">
    <source>
        <dbReference type="PROSITE-ProRule" id="PRU00076"/>
    </source>
</evidence>
<keyword evidence="7" id="KW-1185">Reference proteome</keyword>
<evidence type="ECO:0000256" key="3">
    <source>
        <dbReference type="SAM" id="Phobius"/>
    </source>
</evidence>
<evidence type="ECO:0000313" key="7">
    <source>
        <dbReference type="Proteomes" id="UP000314982"/>
    </source>
</evidence>
<feature type="disulfide bond" evidence="2">
    <location>
        <begin position="285"/>
        <end position="294"/>
    </location>
</feature>
<dbReference type="SMART" id="SM00181">
    <property type="entry name" value="EGF"/>
    <property type="match status" value="3"/>
</dbReference>
<dbReference type="GO" id="GO:0005509">
    <property type="term" value="F:calcium ion binding"/>
    <property type="evidence" value="ECO:0007669"/>
    <property type="project" value="InterPro"/>
</dbReference>
<dbReference type="Gene3D" id="2.10.25.10">
    <property type="entry name" value="Laminin"/>
    <property type="match status" value="2"/>
</dbReference>
<dbReference type="Proteomes" id="UP000314982">
    <property type="component" value="Unassembled WGS sequence"/>
</dbReference>
<dbReference type="PANTHER" id="PTHR15036">
    <property type="entry name" value="PIKACHURIN-LIKE PROTEIN"/>
    <property type="match status" value="1"/>
</dbReference>
<dbReference type="SUPFAM" id="SSF49899">
    <property type="entry name" value="Concanavalin A-like lectins/glucanases"/>
    <property type="match status" value="1"/>
</dbReference>
<keyword evidence="3" id="KW-0812">Transmembrane</keyword>
<reference evidence="6" key="2">
    <citation type="submission" date="2025-08" db="UniProtKB">
        <authorList>
            <consortium name="Ensembl"/>
        </authorList>
    </citation>
    <scope>IDENTIFICATION</scope>
</reference>
<keyword evidence="1 2" id="KW-1015">Disulfide bond</keyword>
<evidence type="ECO:0000259" key="4">
    <source>
        <dbReference type="PROSITE" id="PS50025"/>
    </source>
</evidence>
<dbReference type="AlphaFoldDB" id="A0A4W5KRD6"/>
<dbReference type="STRING" id="62062.ENSHHUP00000019843"/>
<evidence type="ECO:0000259" key="5">
    <source>
        <dbReference type="PROSITE" id="PS50026"/>
    </source>
</evidence>
<feature type="domain" description="EGF-like" evidence="5">
    <location>
        <begin position="1"/>
        <end position="33"/>
    </location>
</feature>
<feature type="disulfide bond" evidence="2">
    <location>
        <begin position="23"/>
        <end position="32"/>
    </location>
</feature>
<organism evidence="6 7">
    <name type="scientific">Hucho hucho</name>
    <name type="common">huchen</name>
    <dbReference type="NCBI Taxonomy" id="62062"/>
    <lineage>
        <taxon>Eukaryota</taxon>
        <taxon>Metazoa</taxon>
        <taxon>Chordata</taxon>
        <taxon>Craniata</taxon>
        <taxon>Vertebrata</taxon>
        <taxon>Euteleostomi</taxon>
        <taxon>Actinopterygii</taxon>
        <taxon>Neopterygii</taxon>
        <taxon>Teleostei</taxon>
        <taxon>Protacanthopterygii</taxon>
        <taxon>Salmoniformes</taxon>
        <taxon>Salmonidae</taxon>
        <taxon>Salmoninae</taxon>
        <taxon>Hucho</taxon>
    </lineage>
</organism>
<dbReference type="PROSITE" id="PS00022">
    <property type="entry name" value="EGF_1"/>
    <property type="match status" value="2"/>
</dbReference>
<reference evidence="7" key="1">
    <citation type="submission" date="2018-06" db="EMBL/GenBank/DDBJ databases">
        <title>Genome assembly of Danube salmon.</title>
        <authorList>
            <person name="Macqueen D.J."/>
            <person name="Gundappa M.K."/>
        </authorList>
    </citation>
    <scope>NUCLEOTIDE SEQUENCE [LARGE SCALE GENOMIC DNA]</scope>
</reference>
<dbReference type="FunFam" id="2.10.25.10:FF:000765">
    <property type="entry name" value="neural-cadherin-like isoform X2"/>
    <property type="match status" value="1"/>
</dbReference>
<dbReference type="PROSITE" id="PS01186">
    <property type="entry name" value="EGF_2"/>
    <property type="match status" value="2"/>
</dbReference>